<protein>
    <submittedName>
        <fullName evidence="1">Uncharacterized protein</fullName>
    </submittedName>
</protein>
<name>A0AAU7CJ77_9BACT</name>
<reference evidence="1" key="1">
    <citation type="submission" date="2024-05" db="EMBL/GenBank/DDBJ databases">
        <title>Planctomycetes of the genus Singulisphaera possess chitinolytic capabilities.</title>
        <authorList>
            <person name="Ivanova A."/>
        </authorList>
    </citation>
    <scope>NUCLEOTIDE SEQUENCE</scope>
    <source>
        <strain evidence="1">Ch08T</strain>
    </source>
</reference>
<proteinExistence type="predicted"/>
<dbReference type="RefSeq" id="WP_406697994.1">
    <property type="nucleotide sequence ID" value="NZ_CP155447.1"/>
</dbReference>
<dbReference type="EMBL" id="CP155447">
    <property type="protein sequence ID" value="XBH05187.1"/>
    <property type="molecule type" value="Genomic_DNA"/>
</dbReference>
<sequence>MPNAPGGPAQEDGHEYGFSLHFNHCSTENDHARNARRNSGLIGEVSLINRVRIPDADSIAPFPRPLTELVLAHSGYAGAPVRLNTNREFLGRTLRLGFSEIELVDAESPVVCHARDLVFCWQSLSKRRGLRAEQENLPDWQP</sequence>
<organism evidence="1">
    <name type="scientific">Singulisphaera sp. Ch08</name>
    <dbReference type="NCBI Taxonomy" id="3120278"/>
    <lineage>
        <taxon>Bacteria</taxon>
        <taxon>Pseudomonadati</taxon>
        <taxon>Planctomycetota</taxon>
        <taxon>Planctomycetia</taxon>
        <taxon>Isosphaerales</taxon>
        <taxon>Isosphaeraceae</taxon>
        <taxon>Singulisphaera</taxon>
    </lineage>
</organism>
<dbReference type="AlphaFoldDB" id="A0AAU7CJ77"/>
<accession>A0AAU7CJ77</accession>
<evidence type="ECO:0000313" key="1">
    <source>
        <dbReference type="EMBL" id="XBH05187.1"/>
    </source>
</evidence>
<gene>
    <name evidence="1" type="ORF">V5E97_03965</name>
</gene>